<protein>
    <submittedName>
        <fullName evidence="1">Uncharacterized protein</fullName>
    </submittedName>
</protein>
<evidence type="ECO:0000313" key="2">
    <source>
        <dbReference type="Proteomes" id="UP000293547"/>
    </source>
</evidence>
<gene>
    <name evidence="1" type="ORF">AG0111_0g11653</name>
</gene>
<sequence>MAKTNGTESEVSINSRRALQRQGLGIAWQWAAQASELRKTALSDKEPVVYSERTALASLTFRKTIKKVYQHTIPMAELPSKTQNYEEQRFEKHEPGSPLSNESSSKNVQHPTPEGHNTTGIIGLPNELVYALEPHLDYQENRAFYSTCKRLMSLFMTPEFSSNWKELDHPELDEETLKNIVHSLDKQKWTYALFLEKGLSTLSKPKLLHVLLDAAELMLKDPQMKRHHKPFTMRVPWKRKSMPDSKFVNGKRQFQSNCKLLEKLLHRMQSE</sequence>
<organism evidence="1 2">
    <name type="scientific">Alternaria gaisen</name>
    <dbReference type="NCBI Taxonomy" id="167740"/>
    <lineage>
        <taxon>Eukaryota</taxon>
        <taxon>Fungi</taxon>
        <taxon>Dikarya</taxon>
        <taxon>Ascomycota</taxon>
        <taxon>Pezizomycotina</taxon>
        <taxon>Dothideomycetes</taxon>
        <taxon>Pleosporomycetidae</taxon>
        <taxon>Pleosporales</taxon>
        <taxon>Pleosporineae</taxon>
        <taxon>Pleosporaceae</taxon>
        <taxon>Alternaria</taxon>
        <taxon>Alternaria sect. Alternaria</taxon>
    </lineage>
</organism>
<reference evidence="1 2" key="1">
    <citation type="journal article" date="2019" name="bioRxiv">
        <title>Genomics, evolutionary history and diagnostics of the Alternaria alternata species group including apple and Asian pear pathotypes.</title>
        <authorList>
            <person name="Armitage A.D."/>
            <person name="Cockerton H.M."/>
            <person name="Sreenivasaprasad S."/>
            <person name="Woodhall J.W."/>
            <person name="Lane C.R."/>
            <person name="Harrison R.J."/>
            <person name="Clarkson J.P."/>
        </authorList>
    </citation>
    <scope>NUCLEOTIDE SEQUENCE [LARGE SCALE GENOMIC DNA]</scope>
    <source>
        <strain evidence="1 2">FERA 650</strain>
    </source>
</reference>
<accession>A0ACB6F6Y7</accession>
<proteinExistence type="predicted"/>
<keyword evidence="2" id="KW-1185">Reference proteome</keyword>
<dbReference type="Proteomes" id="UP000293547">
    <property type="component" value="Unassembled WGS sequence"/>
</dbReference>
<name>A0ACB6F6Y7_9PLEO</name>
<comment type="caution">
    <text evidence="1">The sequence shown here is derived from an EMBL/GenBank/DDBJ whole genome shotgun (WGS) entry which is preliminary data.</text>
</comment>
<evidence type="ECO:0000313" key="1">
    <source>
        <dbReference type="EMBL" id="KAB2100132.1"/>
    </source>
</evidence>
<dbReference type="EMBL" id="PDWZ02000014">
    <property type="protein sequence ID" value="KAB2100132.1"/>
    <property type="molecule type" value="Genomic_DNA"/>
</dbReference>